<dbReference type="GO" id="GO:0044826">
    <property type="term" value="P:viral genome integration into host DNA"/>
    <property type="evidence" value="ECO:0007669"/>
    <property type="project" value="UniProtKB-KW"/>
</dbReference>
<dbReference type="GO" id="GO:0015074">
    <property type="term" value="P:DNA integration"/>
    <property type="evidence" value="ECO:0007669"/>
    <property type="project" value="UniProtKB-KW"/>
</dbReference>
<evidence type="ECO:0000256" key="1">
    <source>
        <dbReference type="ARBA" id="ARBA00008857"/>
    </source>
</evidence>
<evidence type="ECO:0000256" key="6">
    <source>
        <dbReference type="ARBA" id="ARBA00023172"/>
    </source>
</evidence>
<dbReference type="Gene3D" id="3.30.160.390">
    <property type="entry name" value="Integrase, DNA-binding domain"/>
    <property type="match status" value="1"/>
</dbReference>
<comment type="similarity">
    <text evidence="1">Belongs to the 'phage' integrase family.</text>
</comment>
<evidence type="ECO:0000256" key="3">
    <source>
        <dbReference type="ARBA" id="ARBA00022679"/>
    </source>
</evidence>
<keyword evidence="5" id="KW-0238">DNA-binding</keyword>
<evidence type="ECO:0000256" key="9">
    <source>
        <dbReference type="ARBA" id="ARBA00049605"/>
    </source>
</evidence>
<protein>
    <recommendedName>
        <fullName evidence="2">Integrase</fullName>
    </recommendedName>
</protein>
<accession>A0A8S5QSS5</accession>
<keyword evidence="8" id="KW-1160">Virus entry into host cell</keyword>
<dbReference type="GO" id="GO:0046718">
    <property type="term" value="P:symbiont entry into host cell"/>
    <property type="evidence" value="ECO:0007669"/>
    <property type="project" value="UniProtKB-KW"/>
</dbReference>
<proteinExistence type="inferred from homology"/>
<keyword evidence="7" id="KW-1179">Viral genome integration</keyword>
<evidence type="ECO:0000256" key="8">
    <source>
        <dbReference type="ARBA" id="ARBA00023296"/>
    </source>
</evidence>
<dbReference type="InterPro" id="IPR025166">
    <property type="entry name" value="Integrase_DNA_bind_dom"/>
</dbReference>
<dbReference type="InterPro" id="IPR002104">
    <property type="entry name" value="Integrase_catalytic"/>
</dbReference>
<evidence type="ECO:0000256" key="7">
    <source>
        <dbReference type="ARBA" id="ARBA00023195"/>
    </source>
</evidence>
<name>A0A8S5QSS5_9CAUD</name>
<feature type="domain" description="Tyr recombinase" evidence="10">
    <location>
        <begin position="220"/>
        <end position="331"/>
    </location>
</feature>
<dbReference type="GO" id="GO:0006310">
    <property type="term" value="P:DNA recombination"/>
    <property type="evidence" value="ECO:0007669"/>
    <property type="project" value="UniProtKB-KW"/>
</dbReference>
<dbReference type="InterPro" id="IPR013762">
    <property type="entry name" value="Integrase-like_cat_sf"/>
</dbReference>
<keyword evidence="3" id="KW-0808">Transferase</keyword>
<dbReference type="Pfam" id="PF13356">
    <property type="entry name" value="Arm-DNA-bind_3"/>
    <property type="match status" value="1"/>
</dbReference>
<dbReference type="SUPFAM" id="SSF56349">
    <property type="entry name" value="DNA breaking-rejoining enzymes"/>
    <property type="match status" value="1"/>
</dbReference>
<dbReference type="InterPro" id="IPR011010">
    <property type="entry name" value="DNA_brk_join_enz"/>
</dbReference>
<dbReference type="InterPro" id="IPR010998">
    <property type="entry name" value="Integrase_recombinase_N"/>
</dbReference>
<dbReference type="GO" id="GO:0003677">
    <property type="term" value="F:DNA binding"/>
    <property type="evidence" value="ECO:0007669"/>
    <property type="project" value="UniProtKB-KW"/>
</dbReference>
<comment type="function">
    <text evidence="9">Integrase is necessary for integration of the phage into the host genome by site-specific recombination. In conjunction with excisionase, integrase is also necessary for excision of the prophage from the host genome.</text>
</comment>
<evidence type="ECO:0000259" key="10">
    <source>
        <dbReference type="Pfam" id="PF00589"/>
    </source>
</evidence>
<evidence type="ECO:0000256" key="4">
    <source>
        <dbReference type="ARBA" id="ARBA00022908"/>
    </source>
</evidence>
<dbReference type="GO" id="GO:0075713">
    <property type="term" value="P:establishment of integrated proviral latency"/>
    <property type="evidence" value="ECO:0007669"/>
    <property type="project" value="UniProtKB-KW"/>
</dbReference>
<dbReference type="PANTHER" id="PTHR30629">
    <property type="entry name" value="PROPHAGE INTEGRASE"/>
    <property type="match status" value="1"/>
</dbReference>
<keyword evidence="4" id="KW-0229">DNA integration</keyword>
<dbReference type="EMBL" id="BK015720">
    <property type="protein sequence ID" value="DAE21889.1"/>
    <property type="molecule type" value="Genomic_DNA"/>
</dbReference>
<dbReference type="Gene3D" id="1.10.443.10">
    <property type="entry name" value="Intergrase catalytic core"/>
    <property type="match status" value="1"/>
</dbReference>
<evidence type="ECO:0000313" key="12">
    <source>
        <dbReference type="EMBL" id="DAE21889.1"/>
    </source>
</evidence>
<sequence>MARLTQAKLASLPDGLHNDGSVVGLYYRVRGEYRSWVFRRQIAGKRIELGMGGATMDLATARREASKLRALSADDFLKHLEEKAAAKEEAKKQEKAAKIPTFKEAALLYRAHKLEVGDWTEGTGAERDFTSNWKNHVFPVLGDMKIDQIVPKDMVQLQKNLLDKPIVFNRCLRSIKDTFDWIYAEETDRWINPADKNGPLKHLLGKNDIETENYGAVNAEDLPDFIKELTENPNDSAKLFLFSILTATRSKTARLAKWEDIDLNEKVWWIKRIDLKIKSNGALIVPLSDQAIDILKSVGIKKEGWVFVGEKGNHYCQPIFSTLIKNANKARKAAGLPIWIDKAQTKERGKKDDPIIPTQHGTARGTFCTWALSDEYDNDQRFDSLVVEQALHHKIDKKYNGAYNRNKYLRRRRELMQAWADYCFSKVKEI</sequence>
<evidence type="ECO:0000256" key="5">
    <source>
        <dbReference type="ARBA" id="ARBA00023125"/>
    </source>
</evidence>
<organism evidence="12">
    <name type="scientific">Myoviridae sp. ctRTx89</name>
    <dbReference type="NCBI Taxonomy" id="2826652"/>
    <lineage>
        <taxon>Viruses</taxon>
        <taxon>Duplodnaviria</taxon>
        <taxon>Heunggongvirae</taxon>
        <taxon>Uroviricota</taxon>
        <taxon>Caudoviricetes</taxon>
    </lineage>
</organism>
<dbReference type="GO" id="GO:0016740">
    <property type="term" value="F:transferase activity"/>
    <property type="evidence" value="ECO:0007669"/>
    <property type="project" value="UniProtKB-KW"/>
</dbReference>
<dbReference type="Pfam" id="PF00589">
    <property type="entry name" value="Phage_integrase"/>
    <property type="match status" value="1"/>
</dbReference>
<dbReference type="PANTHER" id="PTHR30629:SF2">
    <property type="entry name" value="PROPHAGE INTEGRASE INTS-RELATED"/>
    <property type="match status" value="1"/>
</dbReference>
<dbReference type="Gene3D" id="1.10.150.130">
    <property type="match status" value="1"/>
</dbReference>
<dbReference type="InterPro" id="IPR050808">
    <property type="entry name" value="Phage_Integrase"/>
</dbReference>
<evidence type="ECO:0000256" key="2">
    <source>
        <dbReference type="ARBA" id="ARBA00016082"/>
    </source>
</evidence>
<dbReference type="InterPro" id="IPR038488">
    <property type="entry name" value="Integrase_DNA-bd_sf"/>
</dbReference>
<evidence type="ECO:0000259" key="11">
    <source>
        <dbReference type="Pfam" id="PF13356"/>
    </source>
</evidence>
<feature type="domain" description="Integrase DNA-binding" evidence="11">
    <location>
        <begin position="5"/>
        <end position="75"/>
    </location>
</feature>
<reference evidence="12" key="1">
    <citation type="journal article" date="2021" name="Proc. Natl. Acad. Sci. U.S.A.">
        <title>A Catalog of Tens of Thousands of Viruses from Human Metagenomes Reveals Hidden Associations with Chronic Diseases.</title>
        <authorList>
            <person name="Tisza M.J."/>
            <person name="Buck C.B."/>
        </authorList>
    </citation>
    <scope>NUCLEOTIDE SEQUENCE</scope>
    <source>
        <strain evidence="12">CtRTx89</strain>
    </source>
</reference>
<keyword evidence="6" id="KW-0233">DNA recombination</keyword>